<dbReference type="InterPro" id="IPR035979">
    <property type="entry name" value="RBD_domain_sf"/>
</dbReference>
<evidence type="ECO:0000313" key="10">
    <source>
        <dbReference type="EMBL" id="KAJ3259196.1"/>
    </source>
</evidence>
<dbReference type="Proteomes" id="UP001210925">
    <property type="component" value="Unassembled WGS sequence"/>
</dbReference>
<evidence type="ECO:0000256" key="6">
    <source>
        <dbReference type="PROSITE-ProRule" id="PRU00176"/>
    </source>
</evidence>
<dbReference type="InterPro" id="IPR000504">
    <property type="entry name" value="RRM_dom"/>
</dbReference>
<evidence type="ECO:0000313" key="9">
    <source>
        <dbReference type="EMBL" id="KAJ3259176.1"/>
    </source>
</evidence>
<organism evidence="9 11">
    <name type="scientific">Boothiomyces macroporosus</name>
    <dbReference type="NCBI Taxonomy" id="261099"/>
    <lineage>
        <taxon>Eukaryota</taxon>
        <taxon>Fungi</taxon>
        <taxon>Fungi incertae sedis</taxon>
        <taxon>Chytridiomycota</taxon>
        <taxon>Chytridiomycota incertae sedis</taxon>
        <taxon>Chytridiomycetes</taxon>
        <taxon>Rhizophydiales</taxon>
        <taxon>Terramycetaceae</taxon>
        <taxon>Boothiomyces</taxon>
    </lineage>
</organism>
<sequence length="318" mass="36727">MTPKAPGGEKVEFDQETQSYVYTDSSNVTFDFDIEKKAWFPRIDETIMEAQQSVYRVPGVDEAQKKPKPEPVKKHTAVYVTGLPSDVTMDDMIDTFKKGGVFLLDALTGEPKIKLYRNEKNELKGDALVIYLREESVKLACELLDETYIKTSKIKVQPAVFEDKGKKPMEHSIVDKKSVKQNVLKMKKQLEWFDETETIKPLKAVVLKHMFSLEEINEQPDLIIDLKQDVRDECENFGQVTNVILFDLEPEGIMLVRYKSDASALACVERMNGRYFAGRKIEAYLSKGNDHFKKSKKNMEDDEKRQEEYGKWLEEQDD</sequence>
<dbReference type="CDD" id="cd12281">
    <property type="entry name" value="RRM1_TatSF1_like"/>
    <property type="match status" value="1"/>
</dbReference>
<dbReference type="FunFam" id="3.30.70.330:FF:000105">
    <property type="entry name" value="HIV Tat-specific factor 1 homolog"/>
    <property type="match status" value="1"/>
</dbReference>
<protein>
    <recommendedName>
        <fullName evidence="8">RRM domain-containing protein</fullName>
    </recommendedName>
</protein>
<dbReference type="InterPro" id="IPR012677">
    <property type="entry name" value="Nucleotide-bd_a/b_plait_sf"/>
</dbReference>
<evidence type="ECO:0000256" key="3">
    <source>
        <dbReference type="ARBA" id="ARBA00022737"/>
    </source>
</evidence>
<evidence type="ECO:0000256" key="5">
    <source>
        <dbReference type="ARBA" id="ARBA00023187"/>
    </source>
</evidence>
<keyword evidence="4 6" id="KW-0694">RNA-binding</keyword>
<dbReference type="GO" id="GO:0005686">
    <property type="term" value="C:U2 snRNP"/>
    <property type="evidence" value="ECO:0007669"/>
    <property type="project" value="TreeGrafter"/>
</dbReference>
<proteinExistence type="inferred from homology"/>
<dbReference type="EMBL" id="JADGKB010000020">
    <property type="protein sequence ID" value="KAJ3259196.1"/>
    <property type="molecule type" value="Genomic_DNA"/>
</dbReference>
<evidence type="ECO:0000259" key="8">
    <source>
        <dbReference type="PROSITE" id="PS50102"/>
    </source>
</evidence>
<comment type="caution">
    <text evidence="9">The sequence shown here is derived from an EMBL/GenBank/DDBJ whole genome shotgun (WGS) entry which is preliminary data.</text>
</comment>
<dbReference type="InterPro" id="IPR034393">
    <property type="entry name" value="TatSF1-like"/>
</dbReference>
<evidence type="ECO:0000256" key="7">
    <source>
        <dbReference type="SAM" id="MobiDB-lite"/>
    </source>
</evidence>
<keyword evidence="2" id="KW-0507">mRNA processing</keyword>
<dbReference type="GO" id="GO:0000398">
    <property type="term" value="P:mRNA splicing, via spliceosome"/>
    <property type="evidence" value="ECO:0007669"/>
    <property type="project" value="InterPro"/>
</dbReference>
<reference evidence="9" key="1">
    <citation type="submission" date="2020-05" db="EMBL/GenBank/DDBJ databases">
        <title>Phylogenomic resolution of chytrid fungi.</title>
        <authorList>
            <person name="Stajich J.E."/>
            <person name="Amses K."/>
            <person name="Simmons R."/>
            <person name="Seto K."/>
            <person name="Myers J."/>
            <person name="Bonds A."/>
            <person name="Quandt C.A."/>
            <person name="Barry K."/>
            <person name="Liu P."/>
            <person name="Grigoriev I."/>
            <person name="Longcore J.E."/>
            <person name="James T.Y."/>
        </authorList>
    </citation>
    <scope>NUCLEOTIDE SEQUENCE</scope>
    <source>
        <strain evidence="9">PLAUS21</strain>
    </source>
</reference>
<dbReference type="Pfam" id="PF00076">
    <property type="entry name" value="RRM_1"/>
    <property type="match status" value="1"/>
</dbReference>
<comment type="similarity">
    <text evidence="1">Belongs to the HTATSF1 family.</text>
</comment>
<name>A0AAD5UIJ9_9FUNG</name>
<gene>
    <name evidence="9" type="ORF">HK103_002823</name>
    <name evidence="10" type="ORF">HK103_002843</name>
</gene>
<dbReference type="GO" id="GO:0005684">
    <property type="term" value="C:U2-type spliceosomal complex"/>
    <property type="evidence" value="ECO:0007669"/>
    <property type="project" value="TreeGrafter"/>
</dbReference>
<dbReference type="CDD" id="cd12285">
    <property type="entry name" value="RRM3_RBM39_like"/>
    <property type="match status" value="1"/>
</dbReference>
<evidence type="ECO:0000256" key="1">
    <source>
        <dbReference type="ARBA" id="ARBA00007747"/>
    </source>
</evidence>
<evidence type="ECO:0000256" key="2">
    <source>
        <dbReference type="ARBA" id="ARBA00022664"/>
    </source>
</evidence>
<dbReference type="PROSITE" id="PS50102">
    <property type="entry name" value="RRM"/>
    <property type="match status" value="2"/>
</dbReference>
<dbReference type="PANTHER" id="PTHR15608:SF0">
    <property type="entry name" value="HIV TAT-SPECIFIC FACTOR 1"/>
    <property type="match status" value="1"/>
</dbReference>
<dbReference type="Gene3D" id="3.30.70.330">
    <property type="match status" value="2"/>
</dbReference>
<evidence type="ECO:0000256" key="4">
    <source>
        <dbReference type="ARBA" id="ARBA00022884"/>
    </source>
</evidence>
<dbReference type="SUPFAM" id="SSF54928">
    <property type="entry name" value="RNA-binding domain, RBD"/>
    <property type="match status" value="2"/>
</dbReference>
<dbReference type="GO" id="GO:0003723">
    <property type="term" value="F:RNA binding"/>
    <property type="evidence" value="ECO:0007669"/>
    <property type="project" value="UniProtKB-UniRule"/>
</dbReference>
<feature type="domain" description="RRM" evidence="8">
    <location>
        <begin position="227"/>
        <end position="288"/>
    </location>
</feature>
<keyword evidence="5" id="KW-0508">mRNA splicing</keyword>
<dbReference type="AlphaFoldDB" id="A0AAD5UIJ9"/>
<keyword evidence="3" id="KW-0677">Repeat</keyword>
<dbReference type="PANTHER" id="PTHR15608">
    <property type="entry name" value="SPLICING FACTOR U2AF-ASSOCIATED PROTEIN 2"/>
    <property type="match status" value="1"/>
</dbReference>
<dbReference type="InterPro" id="IPR034392">
    <property type="entry name" value="TatSF1-like_RRM1"/>
</dbReference>
<evidence type="ECO:0000313" key="11">
    <source>
        <dbReference type="Proteomes" id="UP001210925"/>
    </source>
</evidence>
<dbReference type="EMBL" id="JADGKB010000020">
    <property type="protein sequence ID" value="KAJ3259176.1"/>
    <property type="molecule type" value="Genomic_DNA"/>
</dbReference>
<feature type="domain" description="RRM" evidence="8">
    <location>
        <begin position="76"/>
        <end position="161"/>
    </location>
</feature>
<keyword evidence="11" id="KW-1185">Reference proteome</keyword>
<feature type="region of interest" description="Disordered" evidence="7">
    <location>
        <begin position="292"/>
        <end position="318"/>
    </location>
</feature>
<dbReference type="SMART" id="SM00360">
    <property type="entry name" value="RRM"/>
    <property type="match status" value="2"/>
</dbReference>
<accession>A0AAD5UIJ9</accession>